<dbReference type="InterPro" id="IPR025659">
    <property type="entry name" value="Tubby-like_C"/>
</dbReference>
<dbReference type="Pfam" id="PF01167">
    <property type="entry name" value="Tub"/>
    <property type="match status" value="2"/>
</dbReference>
<evidence type="ECO:0000259" key="2">
    <source>
        <dbReference type="Pfam" id="PF01167"/>
    </source>
</evidence>
<evidence type="ECO:0000313" key="4">
    <source>
        <dbReference type="Proteomes" id="UP001291623"/>
    </source>
</evidence>
<proteinExistence type="inferred from homology"/>
<dbReference type="AlphaFoldDB" id="A0AAE1V888"/>
<feature type="domain" description="Tubby C-terminal" evidence="2">
    <location>
        <begin position="7"/>
        <end position="101"/>
    </location>
</feature>
<accession>A0AAE1V888</accession>
<name>A0AAE1V888_9SOLA</name>
<evidence type="ECO:0000313" key="3">
    <source>
        <dbReference type="EMBL" id="KAK4351160.1"/>
    </source>
</evidence>
<gene>
    <name evidence="3" type="ORF">RND71_030473</name>
</gene>
<dbReference type="Gene3D" id="3.20.90.10">
    <property type="entry name" value="Tubby Protein, Chain A"/>
    <property type="match status" value="2"/>
</dbReference>
<organism evidence="3 4">
    <name type="scientific">Anisodus tanguticus</name>
    <dbReference type="NCBI Taxonomy" id="243964"/>
    <lineage>
        <taxon>Eukaryota</taxon>
        <taxon>Viridiplantae</taxon>
        <taxon>Streptophyta</taxon>
        <taxon>Embryophyta</taxon>
        <taxon>Tracheophyta</taxon>
        <taxon>Spermatophyta</taxon>
        <taxon>Magnoliopsida</taxon>
        <taxon>eudicotyledons</taxon>
        <taxon>Gunneridae</taxon>
        <taxon>Pentapetalae</taxon>
        <taxon>asterids</taxon>
        <taxon>lamiids</taxon>
        <taxon>Solanales</taxon>
        <taxon>Solanaceae</taxon>
        <taxon>Solanoideae</taxon>
        <taxon>Hyoscyameae</taxon>
        <taxon>Anisodus</taxon>
    </lineage>
</organism>
<evidence type="ECO:0000256" key="1">
    <source>
        <dbReference type="ARBA" id="ARBA00007129"/>
    </source>
</evidence>
<dbReference type="Proteomes" id="UP001291623">
    <property type="component" value="Unassembled WGS sequence"/>
</dbReference>
<comment type="caution">
    <text evidence="3">The sequence shown here is derived from an EMBL/GenBank/DDBJ whole genome shotgun (WGS) entry which is preliminary data.</text>
</comment>
<dbReference type="PRINTS" id="PR01573">
    <property type="entry name" value="SUPERTUBBY"/>
</dbReference>
<dbReference type="PANTHER" id="PTHR16517:SF158">
    <property type="entry name" value="TUBBY-LIKE F-BOX PROTEIN 9"/>
    <property type="match status" value="1"/>
</dbReference>
<dbReference type="PANTHER" id="PTHR16517">
    <property type="entry name" value="TUBBY-RELATED"/>
    <property type="match status" value="1"/>
</dbReference>
<reference evidence="3" key="1">
    <citation type="submission" date="2023-12" db="EMBL/GenBank/DDBJ databases">
        <title>Genome assembly of Anisodus tanguticus.</title>
        <authorList>
            <person name="Wang Y.-J."/>
        </authorList>
    </citation>
    <scope>NUCLEOTIDE SEQUENCE</scope>
    <source>
        <strain evidence="3">KB-2021</strain>
        <tissue evidence="3">Leaf</tissue>
    </source>
</reference>
<feature type="domain" description="Tubby C-terminal" evidence="2">
    <location>
        <begin position="195"/>
        <end position="227"/>
    </location>
</feature>
<dbReference type="InterPro" id="IPR000007">
    <property type="entry name" value="Tubby_C"/>
</dbReference>
<comment type="similarity">
    <text evidence="1">Belongs to the TUB family.</text>
</comment>
<dbReference type="EMBL" id="JAVYJV010000016">
    <property type="protein sequence ID" value="KAK4351160.1"/>
    <property type="molecule type" value="Genomic_DNA"/>
</dbReference>
<dbReference type="SUPFAM" id="SSF54518">
    <property type="entry name" value="Tubby C-terminal domain-like"/>
    <property type="match status" value="1"/>
</dbReference>
<protein>
    <recommendedName>
        <fullName evidence="2">Tubby C-terminal domain-containing protein</fullName>
    </recommendedName>
</protein>
<sequence>MSVRCLFTLNKNHASKGGGTYIDKFRYDLLISDWFTIYDSILPYAGAKMVKSRSTRLVGSKQMNPRVSAGNYEVAHISYELNVLGARRPRRMHCVMDAFFDFAQNKKSLLRKIIRDHYEEVDIIMKGGNYGWSMYEGPFCFKNASGDDSADPIFPVLGYNHSGVNKKVGSAAVAMSSGPRLIPAYIEENGVMAGPEHEKVILQFGKVGMDMFSAFQAFAICLGSFDTTITCE</sequence>
<keyword evidence="4" id="KW-1185">Reference proteome</keyword>